<dbReference type="EMBL" id="CAADRA010005796">
    <property type="protein sequence ID" value="VFT92722.1"/>
    <property type="molecule type" value="Genomic_DNA"/>
</dbReference>
<feature type="transmembrane region" description="Helical" evidence="1">
    <location>
        <begin position="77"/>
        <end position="99"/>
    </location>
</feature>
<dbReference type="Proteomes" id="UP000332933">
    <property type="component" value="Unassembled WGS sequence"/>
</dbReference>
<name>A0A485L5L5_9STRA</name>
<dbReference type="EMBL" id="VJMH01005775">
    <property type="protein sequence ID" value="KAF0693041.1"/>
    <property type="molecule type" value="Genomic_DNA"/>
</dbReference>
<dbReference type="NCBIfam" id="TIGR01571">
    <property type="entry name" value="A_thal_Cys_rich"/>
    <property type="match status" value="1"/>
</dbReference>
<proteinExistence type="predicted"/>
<evidence type="ECO:0000313" key="3">
    <source>
        <dbReference type="EMBL" id="VFT92722.1"/>
    </source>
</evidence>
<keyword evidence="1" id="KW-0812">Transmembrane</keyword>
<evidence type="ECO:0000313" key="2">
    <source>
        <dbReference type="EMBL" id="KAF0693041.1"/>
    </source>
</evidence>
<feature type="transmembrane region" description="Helical" evidence="1">
    <location>
        <begin position="45"/>
        <end position="65"/>
    </location>
</feature>
<gene>
    <name evidence="3" type="primary">Aste57867_15936</name>
    <name evidence="2" type="ORF">As57867_015880</name>
    <name evidence="3" type="ORF">ASTE57867_15936</name>
</gene>
<reference evidence="2" key="2">
    <citation type="submission" date="2019-06" db="EMBL/GenBank/DDBJ databases">
        <title>Genomics analysis of Aphanomyces spp. identifies a new class of oomycete effector associated with host adaptation.</title>
        <authorList>
            <person name="Gaulin E."/>
        </authorList>
    </citation>
    <scope>NUCLEOTIDE SEQUENCE</scope>
    <source>
        <strain evidence="2">CBS 578.67</strain>
    </source>
</reference>
<dbReference type="PANTHER" id="PTHR15907">
    <property type="entry name" value="DUF614 FAMILY PROTEIN-RELATED"/>
    <property type="match status" value="1"/>
</dbReference>
<protein>
    <submittedName>
        <fullName evidence="3">Aste57867_15936 protein</fullName>
    </submittedName>
</protein>
<evidence type="ECO:0000256" key="1">
    <source>
        <dbReference type="SAM" id="Phobius"/>
    </source>
</evidence>
<dbReference type="AlphaFoldDB" id="A0A485L5L5"/>
<keyword evidence="1" id="KW-1133">Transmembrane helix</keyword>
<keyword evidence="1" id="KW-0472">Membrane</keyword>
<organism evidence="3 4">
    <name type="scientific">Aphanomyces stellatus</name>
    <dbReference type="NCBI Taxonomy" id="120398"/>
    <lineage>
        <taxon>Eukaryota</taxon>
        <taxon>Sar</taxon>
        <taxon>Stramenopiles</taxon>
        <taxon>Oomycota</taxon>
        <taxon>Saprolegniomycetes</taxon>
        <taxon>Saprolegniales</taxon>
        <taxon>Verrucalvaceae</taxon>
        <taxon>Aphanomyces</taxon>
    </lineage>
</organism>
<accession>A0A485L5L5</accession>
<reference evidence="3 4" key="1">
    <citation type="submission" date="2019-03" db="EMBL/GenBank/DDBJ databases">
        <authorList>
            <person name="Gaulin E."/>
            <person name="Dumas B."/>
        </authorList>
    </citation>
    <scope>NUCLEOTIDE SEQUENCE [LARGE SCALE GENOMIC DNA]</scope>
    <source>
        <strain evidence="3">CBS 568.67</strain>
    </source>
</reference>
<sequence>MMMEPTLDDKVVVTAPVVDTNDADASSSLIVGQWKSGIFACMDHIVPNCLVSILCPCVALGQLAARLGLGDCVVVSLVSGVLYCFSFGALVICTGVWLFRTRLRLLCHIPGSVVDDCVAAFCCHCCVLAQMASHVGTYTPGHCTLAPKRTLPGYTALLDEPQPLAAVPASPSV</sequence>
<evidence type="ECO:0000313" key="4">
    <source>
        <dbReference type="Proteomes" id="UP000332933"/>
    </source>
</evidence>
<dbReference type="OrthoDB" id="1045822at2759"/>
<dbReference type="Pfam" id="PF04749">
    <property type="entry name" value="PLAC8"/>
    <property type="match status" value="1"/>
</dbReference>
<dbReference type="InterPro" id="IPR006461">
    <property type="entry name" value="PLAC_motif_containing"/>
</dbReference>
<keyword evidence="4" id="KW-1185">Reference proteome</keyword>